<protein>
    <recommendedName>
        <fullName evidence="2">COP9 signalosome complex subunit 6</fullName>
    </recommendedName>
</protein>
<dbReference type="GO" id="GO:0000338">
    <property type="term" value="P:protein deneddylation"/>
    <property type="evidence" value="ECO:0007669"/>
    <property type="project" value="InterPro"/>
</dbReference>
<gene>
    <name evidence="4" type="ORF">S7711_00829</name>
</gene>
<organism evidence="4 5">
    <name type="scientific">Stachybotrys chartarum (strain CBS 109288 / IBT 7711)</name>
    <name type="common">Toxic black mold</name>
    <name type="synonym">Stilbospora chartarum</name>
    <dbReference type="NCBI Taxonomy" id="1280523"/>
    <lineage>
        <taxon>Eukaryota</taxon>
        <taxon>Fungi</taxon>
        <taxon>Dikarya</taxon>
        <taxon>Ascomycota</taxon>
        <taxon>Pezizomycotina</taxon>
        <taxon>Sordariomycetes</taxon>
        <taxon>Hypocreomycetidae</taxon>
        <taxon>Hypocreales</taxon>
        <taxon>Stachybotryaceae</taxon>
        <taxon>Stachybotrys</taxon>
    </lineage>
</organism>
<name>A0A084B0B3_STACB</name>
<comment type="function">
    <text evidence="2">Component of the COP9 signalosome complex (CSN), a complex involved in various cellular and developmental processes.</text>
</comment>
<evidence type="ECO:0000313" key="5">
    <source>
        <dbReference type="Proteomes" id="UP000028045"/>
    </source>
</evidence>
<dbReference type="CDD" id="cd08063">
    <property type="entry name" value="MPN_CSN6"/>
    <property type="match status" value="1"/>
</dbReference>
<dbReference type="InterPro" id="IPR024969">
    <property type="entry name" value="EIF3F/CSN6-like_C"/>
</dbReference>
<dbReference type="InterPro" id="IPR033859">
    <property type="entry name" value="MPN_CSN6"/>
</dbReference>
<dbReference type="HOGENOM" id="CLU_027018_2_0_1"/>
<evidence type="ECO:0000259" key="3">
    <source>
        <dbReference type="PROSITE" id="PS50249"/>
    </source>
</evidence>
<dbReference type="PANTHER" id="PTHR10540">
    <property type="entry name" value="EUKARYOTIC TRANSLATION INITIATION FACTOR 3 SUBUNIT F-RELATED"/>
    <property type="match status" value="1"/>
</dbReference>
<dbReference type="PANTHER" id="PTHR10540:SF8">
    <property type="entry name" value="COP9 SIGNALOSOME COMPLEX SUBUNIT 6"/>
    <property type="match status" value="1"/>
</dbReference>
<comment type="subcellular location">
    <subcellularLocation>
        <location evidence="2">Cytoplasm</location>
    </subcellularLocation>
    <subcellularLocation>
        <location evidence="2">Nucleus</location>
    </subcellularLocation>
</comment>
<dbReference type="Pfam" id="PF01398">
    <property type="entry name" value="JAB"/>
    <property type="match status" value="1"/>
</dbReference>
<dbReference type="GO" id="GO:0008180">
    <property type="term" value="C:COP9 signalosome"/>
    <property type="evidence" value="ECO:0007669"/>
    <property type="project" value="UniProtKB-UniRule"/>
</dbReference>
<comment type="similarity">
    <text evidence="1 2">Belongs to the peptidase M67A family. CSN6 subfamily.</text>
</comment>
<dbReference type="Gene3D" id="3.40.140.10">
    <property type="entry name" value="Cytidine Deaminase, domain 2"/>
    <property type="match status" value="1"/>
</dbReference>
<dbReference type="GO" id="GO:0008237">
    <property type="term" value="F:metallopeptidase activity"/>
    <property type="evidence" value="ECO:0007669"/>
    <property type="project" value="InterPro"/>
</dbReference>
<dbReference type="AlphaFoldDB" id="A0A084B0B3"/>
<dbReference type="OrthoDB" id="1378at2759"/>
<dbReference type="PROSITE" id="PS50249">
    <property type="entry name" value="MPN"/>
    <property type="match status" value="1"/>
</dbReference>
<proteinExistence type="inferred from homology"/>
<keyword evidence="2" id="KW-0963">Cytoplasm</keyword>
<dbReference type="EMBL" id="KL648402">
    <property type="protein sequence ID" value="KEY70992.1"/>
    <property type="molecule type" value="Genomic_DNA"/>
</dbReference>
<dbReference type="InterPro" id="IPR000555">
    <property type="entry name" value="JAMM/MPN+_dom"/>
</dbReference>
<keyword evidence="5" id="KW-1185">Reference proteome</keyword>
<reference evidence="4 5" key="1">
    <citation type="journal article" date="2014" name="BMC Genomics">
        <title>Comparative genome sequencing reveals chemotype-specific gene clusters in the toxigenic black mold Stachybotrys.</title>
        <authorList>
            <person name="Semeiks J."/>
            <person name="Borek D."/>
            <person name="Otwinowski Z."/>
            <person name="Grishin N.V."/>
        </authorList>
    </citation>
    <scope>NUCLEOTIDE SEQUENCE [LARGE SCALE GENOMIC DNA]</scope>
    <source>
        <strain evidence="5">CBS 109288 / IBT 7711</strain>
    </source>
</reference>
<evidence type="ECO:0000313" key="4">
    <source>
        <dbReference type="EMBL" id="KEY70992.1"/>
    </source>
</evidence>
<keyword evidence="2" id="KW-0539">Nucleus</keyword>
<sequence>MEALPPNPLISNQQSTQVQVVLHPLVLLTISDYITRHTLRQQQGPIVGGLLGQQNGREITIEHAFDCHMREAPEVQGGYLVDSQHFSDRLELMTTVHKDRLLDFVGWYTLLPASGPTNTILAVHNQILEGWNESAILLGFHPEEVLHHSVGSKLPLTIYESNFEVDDAKAEQDGEDKKMDDGEPTLKLKFREVPYSVETDETEMISMNYVASGSGNAAAAAIKDERVSRSVETNSKGKRRLIEGSAATSDAAVEDTALSREEEELVASLTARANAIKMLNSRIKLITAYLEKLPPSYINGESAESDSMETDNTTPSLTVLRQIQALVSRLDLVIPSDRGALEREMQQNTNDVRLIGLLNDLVQGANQARDVTRKFSIIEAAKASQRRNAADYQAPPSFSLPGAGDILA</sequence>
<feature type="domain" description="MPN" evidence="3">
    <location>
        <begin position="20"/>
        <end position="165"/>
    </location>
</feature>
<keyword evidence="2" id="KW-0736">Signalosome</keyword>
<dbReference type="Proteomes" id="UP000028045">
    <property type="component" value="Unassembled WGS sequence"/>
</dbReference>
<accession>A0A084B0B3</accession>
<evidence type="ECO:0000256" key="2">
    <source>
        <dbReference type="RuleBase" id="RU367006"/>
    </source>
</evidence>
<dbReference type="Pfam" id="PF13012">
    <property type="entry name" value="MitMem_reg"/>
    <property type="match status" value="1"/>
</dbReference>
<dbReference type="InterPro" id="IPR037518">
    <property type="entry name" value="MPN"/>
</dbReference>
<evidence type="ECO:0000256" key="1">
    <source>
        <dbReference type="ARBA" id="ARBA00010893"/>
    </source>
</evidence>
<dbReference type="GO" id="GO:0005737">
    <property type="term" value="C:cytoplasm"/>
    <property type="evidence" value="ECO:0007669"/>
    <property type="project" value="UniProtKB-SubCell"/>
</dbReference>